<name>A7I3K7_CAMHC</name>
<gene>
    <name evidence="1" type="ordered locus">CHAB381_1568</name>
</gene>
<dbReference type="KEGG" id="cha:CHAB381_1568"/>
<sequence length="143" mass="16550">MNNVDFSSYMKIYDLIHGNNDVFKQKIKVVELKEIEGKVKLDKDGNTVVDEFGVVQKWDNSYMLTFVCLSNGSRHSCRISQENFTILKPDVVYIASGYIDYVLFKDAYNSTPVVKFEKFVDERDYLVTQLQIQADLKNDVKAQ</sequence>
<dbReference type="EMBL" id="CP000776">
    <property type="protein sequence ID" value="ABS51935.1"/>
    <property type="molecule type" value="Genomic_DNA"/>
</dbReference>
<dbReference type="AlphaFoldDB" id="A7I3K7"/>
<accession>A7I3K7</accession>
<dbReference type="eggNOG" id="ENOG502ZZ7B">
    <property type="taxonomic scope" value="Bacteria"/>
</dbReference>
<evidence type="ECO:0000313" key="2">
    <source>
        <dbReference type="Proteomes" id="UP000002407"/>
    </source>
</evidence>
<proteinExistence type="predicted"/>
<keyword evidence="2" id="KW-1185">Reference proteome</keyword>
<organism evidence="1 2">
    <name type="scientific">Campylobacter hominis (strain ATCC BAA-381 / DSM 21671 / CCUG 45161 / LMG 19568 / NCTC 13146 / CH001A)</name>
    <dbReference type="NCBI Taxonomy" id="360107"/>
    <lineage>
        <taxon>Bacteria</taxon>
        <taxon>Pseudomonadati</taxon>
        <taxon>Campylobacterota</taxon>
        <taxon>Epsilonproteobacteria</taxon>
        <taxon>Campylobacterales</taxon>
        <taxon>Campylobacteraceae</taxon>
        <taxon>Campylobacter</taxon>
    </lineage>
</organism>
<dbReference type="HOGENOM" id="CLU_1802527_0_0_7"/>
<dbReference type="STRING" id="360107.CHAB381_1568"/>
<dbReference type="OrthoDB" id="5359892at2"/>
<evidence type="ECO:0000313" key="1">
    <source>
        <dbReference type="EMBL" id="ABS51935.1"/>
    </source>
</evidence>
<protein>
    <submittedName>
        <fullName evidence="1">Uncharacterized protein</fullName>
    </submittedName>
</protein>
<reference evidence="2" key="1">
    <citation type="submission" date="2007-07" db="EMBL/GenBank/DDBJ databases">
        <title>Complete genome sequence of Campylobacter hominis ATCC BAA-381, a commensal isolated from the human gastrointestinal tract.</title>
        <authorList>
            <person name="Fouts D.E."/>
            <person name="Mongodin E.F."/>
            <person name="Puiu D."/>
            <person name="Sebastian Y."/>
            <person name="Miller W.G."/>
            <person name="Mandrell R.E."/>
            <person name="Nelson K.E."/>
        </authorList>
    </citation>
    <scope>NUCLEOTIDE SEQUENCE [LARGE SCALE GENOMIC DNA]</scope>
    <source>
        <strain evidence="2">ATCC BAA-381 / LMG 19568 / NCTC 13146 / CH001A</strain>
    </source>
</reference>
<dbReference type="Proteomes" id="UP000002407">
    <property type="component" value="Chromosome"/>
</dbReference>
<dbReference type="RefSeq" id="WP_012109403.1">
    <property type="nucleotide sequence ID" value="NC_009714.1"/>
</dbReference>